<dbReference type="PANTHER" id="PTHR33164:SF89">
    <property type="entry name" value="MARR FAMILY REGULATORY PROTEIN"/>
    <property type="match status" value="1"/>
</dbReference>
<comment type="caution">
    <text evidence="2">The sequence shown here is derived from an EMBL/GenBank/DDBJ whole genome shotgun (WGS) entry which is preliminary data.</text>
</comment>
<feature type="domain" description="HTH marR-type" evidence="1">
    <location>
        <begin position="13"/>
        <end position="140"/>
    </location>
</feature>
<dbReference type="PANTHER" id="PTHR33164">
    <property type="entry name" value="TRANSCRIPTIONAL REGULATOR, MARR FAMILY"/>
    <property type="match status" value="1"/>
</dbReference>
<dbReference type="SUPFAM" id="SSF46785">
    <property type="entry name" value="Winged helix' DNA-binding domain"/>
    <property type="match status" value="1"/>
</dbReference>
<dbReference type="InterPro" id="IPR000835">
    <property type="entry name" value="HTH_MarR-typ"/>
</dbReference>
<dbReference type="GO" id="GO:0006950">
    <property type="term" value="P:response to stress"/>
    <property type="evidence" value="ECO:0007669"/>
    <property type="project" value="TreeGrafter"/>
</dbReference>
<organism evidence="2 3">
    <name type="scientific">Rhodovulum marinum</name>
    <dbReference type="NCBI Taxonomy" id="320662"/>
    <lineage>
        <taxon>Bacteria</taxon>
        <taxon>Pseudomonadati</taxon>
        <taxon>Pseudomonadota</taxon>
        <taxon>Alphaproteobacteria</taxon>
        <taxon>Rhodobacterales</taxon>
        <taxon>Paracoccaceae</taxon>
        <taxon>Rhodovulum</taxon>
    </lineage>
</organism>
<keyword evidence="2" id="KW-0238">DNA-binding</keyword>
<keyword evidence="3" id="KW-1185">Reference proteome</keyword>
<reference evidence="2 3" key="1">
    <citation type="submission" date="2019-03" db="EMBL/GenBank/DDBJ databases">
        <title>Genomic Encyclopedia of Type Strains, Phase IV (KMG-IV): sequencing the most valuable type-strain genomes for metagenomic binning, comparative biology and taxonomic classification.</title>
        <authorList>
            <person name="Goeker M."/>
        </authorList>
    </citation>
    <scope>NUCLEOTIDE SEQUENCE [LARGE SCALE GENOMIC DNA]</scope>
    <source>
        <strain evidence="2 3">DSM 18063</strain>
    </source>
</reference>
<protein>
    <submittedName>
        <fullName evidence="2">DNA-binding MarR family transcriptional regulator</fullName>
    </submittedName>
</protein>
<dbReference type="EMBL" id="SLXP01000002">
    <property type="protein sequence ID" value="TCP43156.1"/>
    <property type="molecule type" value="Genomic_DNA"/>
</dbReference>
<proteinExistence type="predicted"/>
<evidence type="ECO:0000313" key="3">
    <source>
        <dbReference type="Proteomes" id="UP000294835"/>
    </source>
</evidence>
<dbReference type="AlphaFoldDB" id="A0A4V2SRI5"/>
<sequence>MNEITQNGFDRSDLAVALLMERIVRGAYDTRQSHEIQPLQWSILRYLARYPAEGRTLTRIATYLDLTHAPISRALRTLRGRGLVSTEANPADARSSILSLTEAGWAALELDPIRKIAQRVAALPEPDRDAVKRALRVMAVRQDPEDT</sequence>
<dbReference type="GO" id="GO:0003700">
    <property type="term" value="F:DNA-binding transcription factor activity"/>
    <property type="evidence" value="ECO:0007669"/>
    <property type="project" value="InterPro"/>
</dbReference>
<dbReference type="RefSeq" id="WP_132461004.1">
    <property type="nucleotide sequence ID" value="NZ_SLXP01000002.1"/>
</dbReference>
<dbReference type="InterPro" id="IPR036388">
    <property type="entry name" value="WH-like_DNA-bd_sf"/>
</dbReference>
<dbReference type="Gene3D" id="1.10.10.10">
    <property type="entry name" value="Winged helix-like DNA-binding domain superfamily/Winged helix DNA-binding domain"/>
    <property type="match status" value="1"/>
</dbReference>
<dbReference type="InterPro" id="IPR039422">
    <property type="entry name" value="MarR/SlyA-like"/>
</dbReference>
<accession>A0A4V2SRI5</accession>
<evidence type="ECO:0000313" key="2">
    <source>
        <dbReference type="EMBL" id="TCP43156.1"/>
    </source>
</evidence>
<dbReference type="Pfam" id="PF12802">
    <property type="entry name" value="MarR_2"/>
    <property type="match status" value="1"/>
</dbReference>
<dbReference type="OrthoDB" id="8906692at2"/>
<dbReference type="Proteomes" id="UP000294835">
    <property type="component" value="Unassembled WGS sequence"/>
</dbReference>
<dbReference type="SMART" id="SM00347">
    <property type="entry name" value="HTH_MARR"/>
    <property type="match status" value="1"/>
</dbReference>
<gene>
    <name evidence="2" type="ORF">EV662_102350</name>
</gene>
<dbReference type="InterPro" id="IPR036390">
    <property type="entry name" value="WH_DNA-bd_sf"/>
</dbReference>
<evidence type="ECO:0000259" key="1">
    <source>
        <dbReference type="PROSITE" id="PS50995"/>
    </source>
</evidence>
<name>A0A4V2SRI5_9RHOB</name>
<dbReference type="PROSITE" id="PS50995">
    <property type="entry name" value="HTH_MARR_2"/>
    <property type="match status" value="1"/>
</dbReference>
<dbReference type="GO" id="GO:0003677">
    <property type="term" value="F:DNA binding"/>
    <property type="evidence" value="ECO:0007669"/>
    <property type="project" value="UniProtKB-KW"/>
</dbReference>